<proteinExistence type="predicted"/>
<dbReference type="Proteomes" id="UP000031408">
    <property type="component" value="Unassembled WGS sequence"/>
</dbReference>
<dbReference type="AlphaFoldDB" id="A0A0C1L7Q1"/>
<name>A0A0C1L7Q1_9BACT</name>
<keyword evidence="3" id="KW-1185">Reference proteome</keyword>
<dbReference type="PANTHER" id="PTHR40031">
    <property type="entry name" value="HYPOTHETICAL MEMBRANE SPANNING PROTEIN"/>
    <property type="match status" value="1"/>
</dbReference>
<dbReference type="PANTHER" id="PTHR40031:SF1">
    <property type="entry name" value="MEMBRANE-BOUND METAL-DEPENDENT HYDROLASE"/>
    <property type="match status" value="1"/>
</dbReference>
<dbReference type="Pfam" id="PF04307">
    <property type="entry name" value="YdjM"/>
    <property type="match status" value="1"/>
</dbReference>
<evidence type="ECO:0000256" key="1">
    <source>
        <dbReference type="SAM" id="Phobius"/>
    </source>
</evidence>
<evidence type="ECO:0008006" key="4">
    <source>
        <dbReference type="Google" id="ProtNLM"/>
    </source>
</evidence>
<comment type="caution">
    <text evidence="2">The sequence shown here is derived from an EMBL/GenBank/DDBJ whole genome shotgun (WGS) entry which is preliminary data.</text>
</comment>
<accession>A0A0C1L7Q1</accession>
<organism evidence="2 3">
    <name type="scientific">Flavihumibacter solisilvae</name>
    <dbReference type="NCBI Taxonomy" id="1349421"/>
    <lineage>
        <taxon>Bacteria</taxon>
        <taxon>Pseudomonadati</taxon>
        <taxon>Bacteroidota</taxon>
        <taxon>Chitinophagia</taxon>
        <taxon>Chitinophagales</taxon>
        <taxon>Chitinophagaceae</taxon>
        <taxon>Flavihumibacter</taxon>
    </lineage>
</organism>
<feature type="transmembrane region" description="Helical" evidence="1">
    <location>
        <begin position="59"/>
        <end position="78"/>
    </location>
</feature>
<sequence>MDSLTHIALGACIGEVFFGKQIGKKAMIWGALAQSLPDIDFIAGFWMPVAEELLAHRGFTHSFLFIFMATPALAFAADRIHRPHEIMFRRFLLFFAAEMLVHIFLDGFNNYGTGWFEPFSHARFSFNAVYVADPLFSIWPAIATVVLAIIPNSHRKRSFWIRFGLIPPAMYLLLSVFNKLVINNEVKKIVKAQKIPMNNYFITPTPLNNLLWYVVTGNDSGYYVGYRSVFDKDTTMDFQYFPRNDSLLRPISEHEDVHQLIRFAQGFYTVERWGDSIVFNDLRFGQIIGWQSPEERFVFHYFLQHPGENMLVVQRGRFAKWDKDVAIALLRRMAGRKKALRRL</sequence>
<protein>
    <recommendedName>
        <fullName evidence="4">Metal-dependent hydrolase</fullName>
    </recommendedName>
</protein>
<evidence type="ECO:0000313" key="3">
    <source>
        <dbReference type="Proteomes" id="UP000031408"/>
    </source>
</evidence>
<feature type="transmembrane region" description="Helical" evidence="1">
    <location>
        <begin position="90"/>
        <end position="108"/>
    </location>
</feature>
<keyword evidence="1" id="KW-1133">Transmembrane helix</keyword>
<dbReference type="InterPro" id="IPR007404">
    <property type="entry name" value="YdjM-like"/>
</dbReference>
<gene>
    <name evidence="2" type="ORF">OI18_04780</name>
</gene>
<dbReference type="EMBL" id="JSVC01000005">
    <property type="protein sequence ID" value="KIC95581.1"/>
    <property type="molecule type" value="Genomic_DNA"/>
</dbReference>
<dbReference type="OrthoDB" id="9781927at2"/>
<dbReference type="InterPro" id="IPR053170">
    <property type="entry name" value="Transcription_regulator"/>
</dbReference>
<dbReference type="RefSeq" id="WP_039137661.1">
    <property type="nucleotide sequence ID" value="NZ_JSVC01000005.1"/>
</dbReference>
<reference evidence="2 3" key="1">
    <citation type="submission" date="2014-11" db="EMBL/GenBank/DDBJ databases">
        <title>Genome sequence of Flavihumibacter solisilvae 3-3.</title>
        <authorList>
            <person name="Zhou G."/>
            <person name="Li M."/>
            <person name="Wang G."/>
        </authorList>
    </citation>
    <scope>NUCLEOTIDE SEQUENCE [LARGE SCALE GENOMIC DNA]</scope>
    <source>
        <strain evidence="2 3">3-3</strain>
    </source>
</reference>
<feature type="transmembrane region" description="Helical" evidence="1">
    <location>
        <begin position="128"/>
        <end position="150"/>
    </location>
</feature>
<keyword evidence="1" id="KW-0812">Transmembrane</keyword>
<keyword evidence="1" id="KW-0472">Membrane</keyword>
<evidence type="ECO:0000313" key="2">
    <source>
        <dbReference type="EMBL" id="KIC95581.1"/>
    </source>
</evidence>
<dbReference type="STRING" id="1349421.OI18_04780"/>
<feature type="transmembrane region" description="Helical" evidence="1">
    <location>
        <begin position="159"/>
        <end position="177"/>
    </location>
</feature>